<dbReference type="AlphaFoldDB" id="A0A6J4V4I3"/>
<reference evidence="1" key="1">
    <citation type="submission" date="2020-02" db="EMBL/GenBank/DDBJ databases">
        <authorList>
            <person name="Meier V. D."/>
        </authorList>
    </citation>
    <scope>NUCLEOTIDE SEQUENCE</scope>
    <source>
        <strain evidence="1">AVDCRST_MAG87</strain>
    </source>
</reference>
<accession>A0A6J4V4I3</accession>
<evidence type="ECO:0000313" key="1">
    <source>
        <dbReference type="EMBL" id="CAA9565168.1"/>
    </source>
</evidence>
<name>A0A6J4V4I3_9BACT</name>
<organism evidence="1">
    <name type="scientific">uncultured Thermomicrobiales bacterium</name>
    <dbReference type="NCBI Taxonomy" id="1645740"/>
    <lineage>
        <taxon>Bacteria</taxon>
        <taxon>Pseudomonadati</taxon>
        <taxon>Thermomicrobiota</taxon>
        <taxon>Thermomicrobia</taxon>
        <taxon>Thermomicrobiales</taxon>
        <taxon>environmental samples</taxon>
    </lineage>
</organism>
<dbReference type="EMBL" id="CADCWJ010000424">
    <property type="protein sequence ID" value="CAA9565168.1"/>
    <property type="molecule type" value="Genomic_DNA"/>
</dbReference>
<gene>
    <name evidence="1" type="ORF">AVDCRST_MAG87-1891</name>
</gene>
<sequence length="92" mass="10164">MVLDGPVPVLGKEGMAHRFLVECHAAALRRDIEGCRSDRGLTISDPTVRRFYGSRGRGRIRKTTDLDRLRRIVRGARHGSLLDATGALHTDG</sequence>
<protein>
    <submittedName>
        <fullName evidence="1">Uncharacterized protein</fullName>
    </submittedName>
</protein>
<proteinExistence type="predicted"/>